<evidence type="ECO:0000313" key="6">
    <source>
        <dbReference type="EMBL" id="KYF62789.1"/>
    </source>
</evidence>
<dbReference type="Pfam" id="PF07691">
    <property type="entry name" value="PA14"/>
    <property type="match status" value="1"/>
</dbReference>
<feature type="domain" description="PA14" evidence="5">
    <location>
        <begin position="141"/>
        <end position="287"/>
    </location>
</feature>
<dbReference type="RefSeq" id="WP_061612472.1">
    <property type="nucleotide sequence ID" value="NZ_JEMA01001065.1"/>
</dbReference>
<evidence type="ECO:0000256" key="1">
    <source>
        <dbReference type="ARBA" id="ARBA00008709"/>
    </source>
</evidence>
<dbReference type="InterPro" id="IPR011658">
    <property type="entry name" value="PA14_dom"/>
</dbReference>
<dbReference type="PROSITE" id="PS51257">
    <property type="entry name" value="PROKAR_LIPOPROTEIN"/>
    <property type="match status" value="1"/>
</dbReference>
<comment type="caution">
    <text evidence="6">The sequence shown here is derived from an EMBL/GenBank/DDBJ whole genome shotgun (WGS) entry which is preliminary data.</text>
</comment>
<name>A0A150Q4A1_SORCE</name>
<gene>
    <name evidence="6" type="ORF">BE15_34165</name>
</gene>
<dbReference type="SMART" id="SM00758">
    <property type="entry name" value="PA14"/>
    <property type="match status" value="1"/>
</dbReference>
<evidence type="ECO:0000256" key="3">
    <source>
        <dbReference type="ARBA" id="ARBA00023180"/>
    </source>
</evidence>
<feature type="chain" id="PRO_5007566539" description="PA14 domain-containing protein" evidence="4">
    <location>
        <begin position="23"/>
        <end position="287"/>
    </location>
</feature>
<keyword evidence="2 4" id="KW-0732">Signal</keyword>
<keyword evidence="3" id="KW-0325">Glycoprotein</keyword>
<dbReference type="GO" id="GO:0005576">
    <property type="term" value="C:extracellular region"/>
    <property type="evidence" value="ECO:0007669"/>
    <property type="project" value="TreeGrafter"/>
</dbReference>
<dbReference type="AlphaFoldDB" id="A0A150Q4A1"/>
<dbReference type="PROSITE" id="PS51820">
    <property type="entry name" value="PA14"/>
    <property type="match status" value="1"/>
</dbReference>
<protein>
    <recommendedName>
        <fullName evidence="5">PA14 domain-containing protein</fullName>
    </recommendedName>
</protein>
<evidence type="ECO:0000259" key="5">
    <source>
        <dbReference type="PROSITE" id="PS51820"/>
    </source>
</evidence>
<evidence type="ECO:0000256" key="2">
    <source>
        <dbReference type="ARBA" id="ARBA00022729"/>
    </source>
</evidence>
<comment type="similarity">
    <text evidence="1">Belongs to the prespore-cell-inducing factor family.</text>
</comment>
<dbReference type="NCBIfam" id="TIGR02148">
    <property type="entry name" value="Fibro_Slime"/>
    <property type="match status" value="1"/>
</dbReference>
<proteinExistence type="inferred from homology"/>
<dbReference type="InterPro" id="IPR051154">
    <property type="entry name" value="Prespore-cell_inducing_factor"/>
</dbReference>
<dbReference type="Proteomes" id="UP000075260">
    <property type="component" value="Unassembled WGS sequence"/>
</dbReference>
<dbReference type="InterPro" id="IPR011874">
    <property type="entry name" value="Fibro_Slime"/>
</dbReference>
<dbReference type="PANTHER" id="PTHR31137">
    <property type="entry name" value="PROTEIN PSIB-RELATED-RELATED"/>
    <property type="match status" value="1"/>
</dbReference>
<dbReference type="InterPro" id="IPR037524">
    <property type="entry name" value="PA14/GLEYA"/>
</dbReference>
<dbReference type="OrthoDB" id="9757642at2"/>
<accession>A0A150Q4A1</accession>
<feature type="signal peptide" evidence="4">
    <location>
        <begin position="1"/>
        <end position="22"/>
    </location>
</feature>
<sequence length="287" mass="30301">MLRLQSNWYVPLAILLALTGVACGGGDNASSGSGDSGAGAGNGSGAGGDDFGSGVAAGPGAGAGNGSSGSGSGCDAKLTGIVRDFRAYEDGEGHPDFETFTGSGLKGIVARELGPDQKPVYAHQRGTAHTTGPEEFDQWYRDVQGVNMPIEFTITPVVGADGIATYDNRAFFPIDGGGFGNEGRQHNFHFTFELHMKFVYSGGEVFSFTGDDDLWVFINNRLAIDLGGLHGPQSDELDLDRMAEELGIVPGQEYPLDFFHAERHTTESNFVIQSTLAFTNCEPIFVD</sequence>
<organism evidence="6 7">
    <name type="scientific">Sorangium cellulosum</name>
    <name type="common">Polyangium cellulosum</name>
    <dbReference type="NCBI Taxonomy" id="56"/>
    <lineage>
        <taxon>Bacteria</taxon>
        <taxon>Pseudomonadati</taxon>
        <taxon>Myxococcota</taxon>
        <taxon>Polyangia</taxon>
        <taxon>Polyangiales</taxon>
        <taxon>Polyangiaceae</taxon>
        <taxon>Sorangium</taxon>
    </lineage>
</organism>
<dbReference type="EMBL" id="JEMA01001065">
    <property type="protein sequence ID" value="KYF62789.1"/>
    <property type="molecule type" value="Genomic_DNA"/>
</dbReference>
<evidence type="ECO:0000313" key="7">
    <source>
        <dbReference type="Proteomes" id="UP000075260"/>
    </source>
</evidence>
<evidence type="ECO:0000256" key="4">
    <source>
        <dbReference type="SAM" id="SignalP"/>
    </source>
</evidence>
<reference evidence="6 7" key="1">
    <citation type="submission" date="2014-02" db="EMBL/GenBank/DDBJ databases">
        <title>The small core and large imbalanced accessory genome model reveals a collaborative survival strategy of Sorangium cellulosum strains in nature.</title>
        <authorList>
            <person name="Han K."/>
            <person name="Peng R."/>
            <person name="Blom J."/>
            <person name="Li Y.-Z."/>
        </authorList>
    </citation>
    <scope>NUCLEOTIDE SEQUENCE [LARGE SCALE GENOMIC DNA]</scope>
    <source>
        <strain evidence="6 7">So0008-312</strain>
    </source>
</reference>